<proteinExistence type="predicted"/>
<dbReference type="PIRSF" id="PIRSF002741">
    <property type="entry name" value="MppA"/>
    <property type="match status" value="1"/>
</dbReference>
<dbReference type="InterPro" id="IPR000914">
    <property type="entry name" value="SBP_5_dom"/>
</dbReference>
<protein>
    <submittedName>
        <fullName evidence="3">ABC transporter, substrate-binding protein (Cluster 5, nickel/peptides/opines)</fullName>
    </submittedName>
</protein>
<evidence type="ECO:0000256" key="1">
    <source>
        <dbReference type="ARBA" id="ARBA00022729"/>
    </source>
</evidence>
<dbReference type="Proteomes" id="UP000287233">
    <property type="component" value="Chromosome"/>
</dbReference>
<dbReference type="Gene3D" id="3.10.105.10">
    <property type="entry name" value="Dipeptide-binding Protein, Domain 3"/>
    <property type="match status" value="1"/>
</dbReference>
<evidence type="ECO:0000259" key="2">
    <source>
        <dbReference type="Pfam" id="PF00496"/>
    </source>
</evidence>
<dbReference type="AlphaFoldDB" id="A0A410FUC2"/>
<dbReference type="GO" id="GO:1904680">
    <property type="term" value="F:peptide transmembrane transporter activity"/>
    <property type="evidence" value="ECO:0007669"/>
    <property type="project" value="TreeGrafter"/>
</dbReference>
<dbReference type="SUPFAM" id="SSF53850">
    <property type="entry name" value="Periplasmic binding protein-like II"/>
    <property type="match status" value="1"/>
</dbReference>
<dbReference type="InterPro" id="IPR039424">
    <property type="entry name" value="SBP_5"/>
</dbReference>
<dbReference type="PANTHER" id="PTHR30290">
    <property type="entry name" value="PERIPLASMIC BINDING COMPONENT OF ABC TRANSPORTER"/>
    <property type="match status" value="1"/>
</dbReference>
<evidence type="ECO:0000313" key="4">
    <source>
        <dbReference type="Proteomes" id="UP000287233"/>
    </source>
</evidence>
<evidence type="ECO:0000313" key="3">
    <source>
        <dbReference type="EMBL" id="QAA76725.1"/>
    </source>
</evidence>
<dbReference type="KEGG" id="bih:BIP78_0959"/>
<dbReference type="InterPro" id="IPR030678">
    <property type="entry name" value="Peptide/Ni-bd"/>
</dbReference>
<dbReference type="Gene3D" id="3.40.190.10">
    <property type="entry name" value="Periplasmic binding protein-like II"/>
    <property type="match status" value="1"/>
</dbReference>
<organism evidence="3 4">
    <name type="scientific">Bipolaricaulis sibiricus</name>
    <dbReference type="NCBI Taxonomy" id="2501609"/>
    <lineage>
        <taxon>Bacteria</taxon>
        <taxon>Candidatus Bipolaricaulota</taxon>
        <taxon>Candidatus Bipolaricaulia</taxon>
        <taxon>Candidatus Bipolaricaulales</taxon>
        <taxon>Candidatus Bipolaricaulaceae</taxon>
        <taxon>Candidatus Bipolaricaulis</taxon>
    </lineage>
</organism>
<dbReference type="GO" id="GO:0043190">
    <property type="term" value="C:ATP-binding cassette (ABC) transporter complex"/>
    <property type="evidence" value="ECO:0007669"/>
    <property type="project" value="InterPro"/>
</dbReference>
<gene>
    <name evidence="3" type="ORF">BIP78_0959</name>
</gene>
<dbReference type="Pfam" id="PF00496">
    <property type="entry name" value="SBP_bac_5"/>
    <property type="match status" value="1"/>
</dbReference>
<dbReference type="GO" id="GO:0042597">
    <property type="term" value="C:periplasmic space"/>
    <property type="evidence" value="ECO:0007669"/>
    <property type="project" value="UniProtKB-ARBA"/>
</dbReference>
<dbReference type="PANTHER" id="PTHR30290:SF38">
    <property type="entry name" value="D,D-DIPEPTIDE-BINDING PERIPLASMIC PROTEIN DDPA-RELATED"/>
    <property type="match status" value="1"/>
</dbReference>
<dbReference type="Gene3D" id="3.90.76.10">
    <property type="entry name" value="Dipeptide-binding Protein, Domain 1"/>
    <property type="match status" value="1"/>
</dbReference>
<feature type="domain" description="Solute-binding protein family 5" evidence="2">
    <location>
        <begin position="66"/>
        <end position="401"/>
    </location>
</feature>
<accession>A0A410FUC2</accession>
<dbReference type="GO" id="GO:0015833">
    <property type="term" value="P:peptide transport"/>
    <property type="evidence" value="ECO:0007669"/>
    <property type="project" value="TreeGrafter"/>
</dbReference>
<reference evidence="4" key="1">
    <citation type="submission" date="2018-12" db="EMBL/GenBank/DDBJ databases">
        <title>Complete genome sequence of an uncultured bacterium of the candidate phylum Bipolaricaulota.</title>
        <authorList>
            <person name="Kadnikov V.V."/>
            <person name="Mardanov A.V."/>
            <person name="Beletsky A.V."/>
            <person name="Frank Y.A."/>
            <person name="Karnachuk O.V."/>
            <person name="Ravin N.V."/>
        </authorList>
    </citation>
    <scope>NUCLEOTIDE SEQUENCE [LARGE SCALE GENOMIC DNA]</scope>
</reference>
<sequence>MKRSIMFGLVAVVLGTWCGLGADLVVAVSTEPPGLDPTTNAAAVIKLLLHHNVYECLVQFDSETNLHGQLATAWEVSEDGLEFTFHIRDGVVFHDGTPCDAEAVRRSFLRTLDPGTGHPNRSFYAAVQDVVAEADRVRFLLKYPYAPFLALLAIGDSVVVPAHRDDLAVRPVGTGPFQFDEWRPADRLILRRNDAYYRPHVPQLDRVIVRFIPDPSAQLAALRAGDVDLVAEVTPQIAYALRSDRGYTVVSGPSNVIQIMAINNARPPLDRLDVRRALAHAIDREAILGQVFFGFGTPIGSHLTPAVPFYADMTHLFPYDPGAAKRLLAEAGYEGGLTLRMVLPSNYAQHVRTGELIAAQLAAVGVRTTIELVDWNTWLDRVFSKADYDLTVVGHPGRVDPALMLTGYGSDRRDYYFRRGWASEELEGLLAEGITTVDADRRRVIYGRVQEILAEEVVNYYIQDMAAIHVMRSRVRGVAVFPVYVLDLTTVEAG</sequence>
<name>A0A410FUC2_BIPS1</name>
<keyword evidence="1" id="KW-0732">Signal</keyword>
<dbReference type="EMBL" id="CP034928">
    <property type="protein sequence ID" value="QAA76725.1"/>
    <property type="molecule type" value="Genomic_DNA"/>
</dbReference>